<dbReference type="AlphaFoldDB" id="A0A0J6HKP6"/>
<protein>
    <submittedName>
        <fullName evidence="2">Uncharacterized protein</fullName>
    </submittedName>
</protein>
<organism evidence="2 3">
    <name type="scientific">Pseudomonas lini</name>
    <dbReference type="NCBI Taxonomy" id="163011"/>
    <lineage>
        <taxon>Bacteria</taxon>
        <taxon>Pseudomonadati</taxon>
        <taxon>Pseudomonadota</taxon>
        <taxon>Gammaproteobacteria</taxon>
        <taxon>Pseudomonadales</taxon>
        <taxon>Pseudomonadaceae</taxon>
        <taxon>Pseudomonas</taxon>
    </lineage>
</organism>
<reference evidence="2" key="1">
    <citation type="submission" date="2016-10" db="EMBL/GenBank/DDBJ databases">
        <authorList>
            <person name="de Groot N.N."/>
        </authorList>
    </citation>
    <scope>NUCLEOTIDE SEQUENCE [LARGE SCALE GENOMIC DNA]</scope>
    <source>
        <strain evidence="2">BS3782</strain>
    </source>
</reference>
<dbReference type="EMBL" id="VZPO01000007">
    <property type="protein sequence ID" value="KAB0502819.1"/>
    <property type="molecule type" value="Genomic_DNA"/>
</dbReference>
<sequence>MKDKENRFAGLAGLIVQPSSIKTGIISESLSFEDCIIQSSKHSGSFSREWVESEVEKSADYFTKEIYSRS</sequence>
<dbReference type="RefSeq" id="WP_048392546.1">
    <property type="nucleotide sequence ID" value="NZ_JYLB01000001.1"/>
</dbReference>
<name>A0A0J6HKP6_9PSED</name>
<evidence type="ECO:0000313" key="3">
    <source>
        <dbReference type="Proteomes" id="UP000182814"/>
    </source>
</evidence>
<evidence type="ECO:0000313" key="4">
    <source>
        <dbReference type="Proteomes" id="UP000434925"/>
    </source>
</evidence>
<evidence type="ECO:0000313" key="2">
    <source>
        <dbReference type="EMBL" id="SDT20789.1"/>
    </source>
</evidence>
<dbReference type="PATRIC" id="fig|163011.3.peg.986"/>
<gene>
    <name evidence="1" type="ORF">F7R14_19495</name>
    <name evidence="2" type="ORF">SAMN04490191_3500</name>
</gene>
<accession>A0A0J6HKP6</accession>
<dbReference type="EMBL" id="LT629746">
    <property type="protein sequence ID" value="SDT20789.1"/>
    <property type="molecule type" value="Genomic_DNA"/>
</dbReference>
<proteinExistence type="predicted"/>
<dbReference type="Proteomes" id="UP000182814">
    <property type="component" value="Chromosome I"/>
</dbReference>
<reference evidence="3" key="2">
    <citation type="submission" date="2016-10" db="EMBL/GenBank/DDBJ databases">
        <authorList>
            <person name="Varghese N."/>
            <person name="Submissions S."/>
        </authorList>
    </citation>
    <scope>NUCLEOTIDE SEQUENCE [LARGE SCALE GENOMIC DNA]</scope>
    <source>
        <strain evidence="3">BS3782</strain>
    </source>
</reference>
<dbReference type="Proteomes" id="UP000434925">
    <property type="component" value="Unassembled WGS sequence"/>
</dbReference>
<evidence type="ECO:0000313" key="1">
    <source>
        <dbReference type="EMBL" id="KAB0502819.1"/>
    </source>
</evidence>
<reference evidence="1 4" key="3">
    <citation type="submission" date="2019-09" db="EMBL/GenBank/DDBJ databases">
        <title>Draft genome sequences of 48 bacterial type strains from the CCUG.</title>
        <authorList>
            <person name="Tunovic T."/>
            <person name="Pineiro-Iglesias B."/>
            <person name="Unosson C."/>
            <person name="Inganas E."/>
            <person name="Ohlen M."/>
            <person name="Cardew S."/>
            <person name="Jensie-Markopoulos S."/>
            <person name="Salva-Serra F."/>
            <person name="Jaen-Luchoro D."/>
            <person name="Karlsson R."/>
            <person name="Svensson-Stadler L."/>
            <person name="Chun J."/>
            <person name="Moore E."/>
        </authorList>
    </citation>
    <scope>NUCLEOTIDE SEQUENCE [LARGE SCALE GENOMIC DNA]</scope>
    <source>
        <strain evidence="1 4">CCUG 51522</strain>
    </source>
</reference>
<keyword evidence="3" id="KW-1185">Reference proteome</keyword>